<comment type="caution">
    <text evidence="1">The sequence shown here is derived from an EMBL/GenBank/DDBJ whole genome shotgun (WGS) entry which is preliminary data.</text>
</comment>
<dbReference type="EMBL" id="JAQQWL010000005">
    <property type="protein sequence ID" value="KAK8073512.1"/>
    <property type="molecule type" value="Genomic_DNA"/>
</dbReference>
<protein>
    <submittedName>
        <fullName evidence="1">Uncharacterized protein</fullName>
    </submittedName>
</protein>
<reference evidence="1 2" key="1">
    <citation type="submission" date="2023-01" db="EMBL/GenBank/DDBJ databases">
        <title>Analysis of 21 Apiospora genomes using comparative genomics revels a genus with tremendous synthesis potential of carbohydrate active enzymes and secondary metabolites.</title>
        <authorList>
            <person name="Sorensen T."/>
        </authorList>
    </citation>
    <scope>NUCLEOTIDE SEQUENCE [LARGE SCALE GENOMIC DNA]</scope>
    <source>
        <strain evidence="1 2">CBS 135458</strain>
    </source>
</reference>
<accession>A0ABR1VQR9</accession>
<keyword evidence="2" id="KW-1185">Reference proteome</keyword>
<dbReference type="Proteomes" id="UP001480595">
    <property type="component" value="Unassembled WGS sequence"/>
</dbReference>
<organism evidence="1 2">
    <name type="scientific">Apiospora phragmitis</name>
    <dbReference type="NCBI Taxonomy" id="2905665"/>
    <lineage>
        <taxon>Eukaryota</taxon>
        <taxon>Fungi</taxon>
        <taxon>Dikarya</taxon>
        <taxon>Ascomycota</taxon>
        <taxon>Pezizomycotina</taxon>
        <taxon>Sordariomycetes</taxon>
        <taxon>Xylariomycetidae</taxon>
        <taxon>Amphisphaeriales</taxon>
        <taxon>Apiosporaceae</taxon>
        <taxon>Apiospora</taxon>
    </lineage>
</organism>
<evidence type="ECO:0000313" key="2">
    <source>
        <dbReference type="Proteomes" id="UP001480595"/>
    </source>
</evidence>
<dbReference type="RefSeq" id="XP_066717987.1">
    <property type="nucleotide sequence ID" value="XM_066855820.1"/>
</dbReference>
<name>A0ABR1VQR9_9PEZI</name>
<sequence>MSDIVLNRAIERFRQGLTPEQRQLFTASSLDKLWAHIEQLVQVFLNVSEVVAFIWVTDVNFKLISPLPVKYANILLNRDLSNLPLWYAALMPTVGSFGY</sequence>
<dbReference type="GeneID" id="92088883"/>
<evidence type="ECO:0000313" key="1">
    <source>
        <dbReference type="EMBL" id="KAK8073512.1"/>
    </source>
</evidence>
<proteinExistence type="predicted"/>
<gene>
    <name evidence="1" type="ORF">PG994_004411</name>
</gene>